<keyword evidence="10" id="KW-1185">Reference proteome</keyword>
<dbReference type="PANTHER" id="PTHR12663:SF0">
    <property type="entry name" value="PRECOCIOUS DISSOCIATION OF SISTERS 5, ISOFORM A"/>
    <property type="match status" value="1"/>
</dbReference>
<proteinExistence type="predicted"/>
<dbReference type="GO" id="GO:0000785">
    <property type="term" value="C:chromatin"/>
    <property type="evidence" value="ECO:0007669"/>
    <property type="project" value="TreeGrafter"/>
</dbReference>
<dbReference type="InterPro" id="IPR039776">
    <property type="entry name" value="Pds5"/>
</dbReference>
<dbReference type="EMBL" id="CM007385">
    <property type="protein sequence ID" value="ONK69378.1"/>
    <property type="molecule type" value="Genomic_DNA"/>
</dbReference>
<dbReference type="SUPFAM" id="SSF48371">
    <property type="entry name" value="ARM repeat"/>
    <property type="match status" value="1"/>
</dbReference>
<evidence type="ECO:0008006" key="11">
    <source>
        <dbReference type="Google" id="ProtNLM"/>
    </source>
</evidence>
<accession>A0A5P1ETK7</accession>
<keyword evidence="2" id="KW-0132">Cell division</keyword>
<evidence type="ECO:0000256" key="2">
    <source>
        <dbReference type="ARBA" id="ARBA00022618"/>
    </source>
</evidence>
<evidence type="ECO:0000313" key="9">
    <source>
        <dbReference type="EMBL" id="ONK69378.1"/>
    </source>
</evidence>
<dbReference type="GO" id="GO:0006281">
    <property type="term" value="P:DNA repair"/>
    <property type="evidence" value="ECO:0007669"/>
    <property type="project" value="UniProtKB-KW"/>
</dbReference>
<keyword evidence="3" id="KW-0227">DNA damage</keyword>
<reference evidence="10" key="1">
    <citation type="journal article" date="2017" name="Nat. Commun.">
        <title>The asparagus genome sheds light on the origin and evolution of a young Y chromosome.</title>
        <authorList>
            <person name="Harkess A."/>
            <person name="Zhou J."/>
            <person name="Xu C."/>
            <person name="Bowers J.E."/>
            <person name="Van der Hulst R."/>
            <person name="Ayyampalayam S."/>
            <person name="Mercati F."/>
            <person name="Riccardi P."/>
            <person name="McKain M.R."/>
            <person name="Kakrana A."/>
            <person name="Tang H."/>
            <person name="Ray J."/>
            <person name="Groenendijk J."/>
            <person name="Arikit S."/>
            <person name="Mathioni S.M."/>
            <person name="Nakano M."/>
            <person name="Shan H."/>
            <person name="Telgmann-Rauber A."/>
            <person name="Kanno A."/>
            <person name="Yue Z."/>
            <person name="Chen H."/>
            <person name="Li W."/>
            <person name="Chen Y."/>
            <person name="Xu X."/>
            <person name="Zhang Y."/>
            <person name="Luo S."/>
            <person name="Chen H."/>
            <person name="Gao J."/>
            <person name="Mao Z."/>
            <person name="Pires J.C."/>
            <person name="Luo M."/>
            <person name="Kudrna D."/>
            <person name="Wing R.A."/>
            <person name="Meyers B.C."/>
            <person name="Yi K."/>
            <person name="Kong H."/>
            <person name="Lavrijsen P."/>
            <person name="Sunseri F."/>
            <person name="Falavigna A."/>
            <person name="Ye Y."/>
            <person name="Leebens-Mack J.H."/>
            <person name="Chen G."/>
        </authorList>
    </citation>
    <scope>NUCLEOTIDE SEQUENCE [LARGE SCALE GENOMIC DNA]</scope>
    <source>
        <strain evidence="10">cv. DH0086</strain>
    </source>
</reference>
<evidence type="ECO:0000256" key="1">
    <source>
        <dbReference type="ARBA" id="ARBA00004123"/>
    </source>
</evidence>
<evidence type="ECO:0000313" key="10">
    <source>
        <dbReference type="Proteomes" id="UP000243459"/>
    </source>
</evidence>
<dbReference type="PANTHER" id="PTHR12663">
    <property type="entry name" value="ANDROGEN INDUCED INHIBITOR OF PROLIFERATION AS3 / PDS5-RELATED"/>
    <property type="match status" value="1"/>
</dbReference>
<dbReference type="Gene3D" id="1.25.10.10">
    <property type="entry name" value="Leucine-rich Repeat Variant"/>
    <property type="match status" value="1"/>
</dbReference>
<dbReference type="Proteomes" id="UP000243459">
    <property type="component" value="Chromosome 5"/>
</dbReference>
<sequence>MALQQQQQQLRDVGGKLGSPPASKDALIKLLKQAANCLSEIEQSPLPSMLDAMKPCINAVAKQGLLKHQDRDVKVLLATCICEITRITAPEAPFSDDVLRDIFHLIVSTFSGLSDINSPSFGRRVVILESFARYRSYVVMLDLECDDLISEMFSTFFAVISDDHPKNVLASMQKIMVLILDESEDIHDNLLSTILSPLGRKRTDFSLAARRLAMDVIKECAGSLEPCIKQFLVSSLSGDSTSVDNTIDYHEVIYDVYQSAPQILYGIVPYITGELLADALDVRLKAVQLLGELFALPGLPISESFQPLFSEFLKRLTDRAVEVRISVIGHLKNCLISNPSRPEAPSIIKALSDRLLDYNENVREQVVDAICDNACHSLKIVPAETIRLVAERLRDKSLSVKRFTMEKLADLYRFYCLKSAGGSTSVDELEWIPGRILRCLYDKDFRPEGIELILSGFLFPPEFSINNRLKHWATAFLVFDKVEVKALEQVLVQKQRLQQEFQKYLSLRQTYQENAPELQKRVSVCFRNMSRLFSESTKAEEGFQILNQLKDVNIWKMLTTLLDPCTSFHQAWSRRDDLLKILGDKHPLHDFMGMLSTKCSYLLFNKDYVKEIITVASAQKSAGDVQFISSCMSLLAIIACFSPHLLAGFEENLVNLLKEDNEIIKEGVAHVLSKAGGTIREQLATTSSSVDLLLERLCLEGTRKQAKYSVHALGAITKDDGLKSLSVLYKRLVDILEERTHYTFASHIAVTWMHSTNCHTNF</sequence>
<keyword evidence="7" id="KW-0131">Cell cycle</keyword>
<feature type="coiled-coil region" evidence="8">
    <location>
        <begin position="487"/>
        <end position="514"/>
    </location>
</feature>
<dbReference type="GO" id="GO:0051301">
    <property type="term" value="P:cell division"/>
    <property type="evidence" value="ECO:0007669"/>
    <property type="project" value="UniProtKB-KW"/>
</dbReference>
<dbReference type="GO" id="GO:0035825">
    <property type="term" value="P:homologous recombination"/>
    <property type="evidence" value="ECO:0007669"/>
    <property type="project" value="UniProtKB-ARBA"/>
</dbReference>
<keyword evidence="4" id="KW-0498">Mitosis</keyword>
<evidence type="ECO:0000256" key="6">
    <source>
        <dbReference type="ARBA" id="ARBA00023242"/>
    </source>
</evidence>
<keyword evidence="6" id="KW-0539">Nucleus</keyword>
<protein>
    <recommendedName>
        <fullName evidence="11">TATA-binding protein interacting (TIP20) domain-containing protein</fullName>
    </recommendedName>
</protein>
<keyword evidence="8" id="KW-0175">Coiled coil</keyword>
<evidence type="ECO:0000256" key="8">
    <source>
        <dbReference type="SAM" id="Coils"/>
    </source>
</evidence>
<dbReference type="GO" id="GO:0007064">
    <property type="term" value="P:mitotic sister chromatid cohesion"/>
    <property type="evidence" value="ECO:0007669"/>
    <property type="project" value="InterPro"/>
</dbReference>
<evidence type="ECO:0000256" key="5">
    <source>
        <dbReference type="ARBA" id="ARBA00023204"/>
    </source>
</evidence>
<keyword evidence="5" id="KW-0234">DNA repair</keyword>
<dbReference type="InterPro" id="IPR011989">
    <property type="entry name" value="ARM-like"/>
</dbReference>
<dbReference type="Gramene" id="ONK69378">
    <property type="protein sequence ID" value="ONK69378"/>
    <property type="gene ID" value="A4U43_C05F22230"/>
</dbReference>
<dbReference type="Pfam" id="PF20168">
    <property type="entry name" value="PDS5"/>
    <property type="match status" value="1"/>
</dbReference>
<organism evidence="9 10">
    <name type="scientific">Asparagus officinalis</name>
    <name type="common">Garden asparagus</name>
    <dbReference type="NCBI Taxonomy" id="4686"/>
    <lineage>
        <taxon>Eukaryota</taxon>
        <taxon>Viridiplantae</taxon>
        <taxon>Streptophyta</taxon>
        <taxon>Embryophyta</taxon>
        <taxon>Tracheophyta</taxon>
        <taxon>Spermatophyta</taxon>
        <taxon>Magnoliopsida</taxon>
        <taxon>Liliopsida</taxon>
        <taxon>Asparagales</taxon>
        <taxon>Asparagaceae</taxon>
        <taxon>Asparagoideae</taxon>
        <taxon>Asparagus</taxon>
    </lineage>
</organism>
<name>A0A5P1ETK7_ASPOF</name>
<gene>
    <name evidence="9" type="ORF">A4U43_C05F22230</name>
</gene>
<evidence type="ECO:0000256" key="7">
    <source>
        <dbReference type="ARBA" id="ARBA00023306"/>
    </source>
</evidence>
<dbReference type="AlphaFoldDB" id="A0A5P1ETK7"/>
<dbReference type="GO" id="GO:0005634">
    <property type="term" value="C:nucleus"/>
    <property type="evidence" value="ECO:0007669"/>
    <property type="project" value="UniProtKB-SubCell"/>
</dbReference>
<dbReference type="OMA" id="INWICAS"/>
<evidence type="ECO:0000256" key="4">
    <source>
        <dbReference type="ARBA" id="ARBA00022776"/>
    </source>
</evidence>
<dbReference type="InterPro" id="IPR016024">
    <property type="entry name" value="ARM-type_fold"/>
</dbReference>
<comment type="subcellular location">
    <subcellularLocation>
        <location evidence="1">Nucleus</location>
    </subcellularLocation>
</comment>
<evidence type="ECO:0000256" key="3">
    <source>
        <dbReference type="ARBA" id="ARBA00022763"/>
    </source>
</evidence>
<dbReference type="CDD" id="cd19953">
    <property type="entry name" value="PDS5"/>
    <property type="match status" value="1"/>
</dbReference>